<evidence type="ECO:0000256" key="6">
    <source>
        <dbReference type="SAM" id="MobiDB-lite"/>
    </source>
</evidence>
<reference evidence="9 10" key="1">
    <citation type="submission" date="2020-08" db="EMBL/GenBank/DDBJ databases">
        <title>Genomic Encyclopedia of Archaeal and Bacterial Type Strains, Phase II (KMG-II): from individual species to whole genera.</title>
        <authorList>
            <person name="Goeker M."/>
        </authorList>
    </citation>
    <scope>NUCLEOTIDE SEQUENCE [LARGE SCALE GENOMIC DNA]</scope>
    <source>
        <strain evidence="9 10">DSM 23288</strain>
    </source>
</reference>
<keyword evidence="3" id="KW-0804">Transcription</keyword>
<dbReference type="InterPro" id="IPR005471">
    <property type="entry name" value="Tscrpt_reg_IclR_N"/>
</dbReference>
<evidence type="ECO:0000313" key="10">
    <source>
        <dbReference type="Proteomes" id="UP000585272"/>
    </source>
</evidence>
<keyword evidence="10" id="KW-1185">Reference proteome</keyword>
<organism evidence="9 10">
    <name type="scientific">Conexibacter arvalis</name>
    <dbReference type="NCBI Taxonomy" id="912552"/>
    <lineage>
        <taxon>Bacteria</taxon>
        <taxon>Bacillati</taxon>
        <taxon>Actinomycetota</taxon>
        <taxon>Thermoleophilia</taxon>
        <taxon>Solirubrobacterales</taxon>
        <taxon>Conexibacteraceae</taxon>
        <taxon>Conexibacter</taxon>
    </lineage>
</organism>
<dbReference type="InterPro" id="IPR014757">
    <property type="entry name" value="Tscrpt_reg_IclR_C"/>
</dbReference>
<comment type="function">
    <text evidence="4">May be an activator protein for the gylABX operon.</text>
</comment>
<protein>
    <recommendedName>
        <fullName evidence="5">Glycerol operon regulatory protein</fullName>
    </recommendedName>
</protein>
<dbReference type="Pfam" id="PF01614">
    <property type="entry name" value="IclR_C"/>
    <property type="match status" value="1"/>
</dbReference>
<dbReference type="PANTHER" id="PTHR30136">
    <property type="entry name" value="HELIX-TURN-HELIX TRANSCRIPTIONAL REGULATOR, ICLR FAMILY"/>
    <property type="match status" value="1"/>
</dbReference>
<proteinExistence type="predicted"/>
<dbReference type="InterPro" id="IPR036390">
    <property type="entry name" value="WH_DNA-bd_sf"/>
</dbReference>
<dbReference type="PROSITE" id="PS51078">
    <property type="entry name" value="ICLR_ED"/>
    <property type="match status" value="1"/>
</dbReference>
<evidence type="ECO:0000259" key="7">
    <source>
        <dbReference type="PROSITE" id="PS51077"/>
    </source>
</evidence>
<keyword evidence="1" id="KW-0805">Transcription regulation</keyword>
<dbReference type="PROSITE" id="PS51077">
    <property type="entry name" value="HTH_ICLR"/>
    <property type="match status" value="1"/>
</dbReference>
<name>A0A840IG70_9ACTN</name>
<dbReference type="Gene3D" id="3.30.450.40">
    <property type="match status" value="1"/>
</dbReference>
<dbReference type="EMBL" id="JACHNU010000003">
    <property type="protein sequence ID" value="MBB4663241.1"/>
    <property type="molecule type" value="Genomic_DNA"/>
</dbReference>
<dbReference type="PANTHER" id="PTHR30136:SF35">
    <property type="entry name" value="HTH-TYPE TRANSCRIPTIONAL REGULATOR RV1719"/>
    <property type="match status" value="1"/>
</dbReference>
<feature type="domain" description="HTH iclR-type" evidence="7">
    <location>
        <begin position="17"/>
        <end position="79"/>
    </location>
</feature>
<dbReference type="Gene3D" id="1.10.10.10">
    <property type="entry name" value="Winged helix-like DNA-binding domain superfamily/Winged helix DNA-binding domain"/>
    <property type="match status" value="1"/>
</dbReference>
<dbReference type="GO" id="GO:0003677">
    <property type="term" value="F:DNA binding"/>
    <property type="evidence" value="ECO:0007669"/>
    <property type="project" value="UniProtKB-KW"/>
</dbReference>
<dbReference type="Proteomes" id="UP000585272">
    <property type="component" value="Unassembled WGS sequence"/>
</dbReference>
<feature type="region of interest" description="Disordered" evidence="6">
    <location>
        <begin position="264"/>
        <end position="286"/>
    </location>
</feature>
<evidence type="ECO:0000256" key="2">
    <source>
        <dbReference type="ARBA" id="ARBA00023125"/>
    </source>
</evidence>
<dbReference type="FunFam" id="1.10.10.10:FF:000056">
    <property type="entry name" value="IclR family transcriptional regulator"/>
    <property type="match status" value="1"/>
</dbReference>
<accession>A0A840IG70</accession>
<dbReference type="InterPro" id="IPR036388">
    <property type="entry name" value="WH-like_DNA-bd_sf"/>
</dbReference>
<feature type="domain" description="IclR-ED" evidence="8">
    <location>
        <begin position="80"/>
        <end position="264"/>
    </location>
</feature>
<dbReference type="SUPFAM" id="SSF46785">
    <property type="entry name" value="Winged helix' DNA-binding domain"/>
    <property type="match status" value="1"/>
</dbReference>
<sequence>MSVGAAGGRANGERYRVPAVLHAASILDAIARAPDGLTHTELVRELELSKSSAHNLLTTLESLGWVRRDPRGRAYRLGGGLVRLGAFAVRQVDALALATERTHEIAGEHGLTVIAAQPLERGVVEVMSVAYPEDVHVGIALGTRYGWFDGAVGKCLLALEEPADAERLVRARAREIPAHTERTLTDPEALLADVEHVRSAGYGVSIGEYRHNNAVAVPVRDAEGKLAAVLIAIGFPDQLTREAIPSIGHVLRDVADAITAECGGGRAPAGRDAQDPQNVADPAAKE</sequence>
<gene>
    <name evidence="9" type="ORF">BDZ31_002830</name>
</gene>
<dbReference type="SMART" id="SM00346">
    <property type="entry name" value="HTH_ICLR"/>
    <property type="match status" value="1"/>
</dbReference>
<evidence type="ECO:0000256" key="1">
    <source>
        <dbReference type="ARBA" id="ARBA00023015"/>
    </source>
</evidence>
<evidence type="ECO:0000256" key="3">
    <source>
        <dbReference type="ARBA" id="ARBA00023163"/>
    </source>
</evidence>
<evidence type="ECO:0000256" key="4">
    <source>
        <dbReference type="ARBA" id="ARBA00058938"/>
    </source>
</evidence>
<dbReference type="RefSeq" id="WP_183342965.1">
    <property type="nucleotide sequence ID" value="NZ_JACHNU010000003.1"/>
</dbReference>
<evidence type="ECO:0000259" key="8">
    <source>
        <dbReference type="PROSITE" id="PS51078"/>
    </source>
</evidence>
<evidence type="ECO:0000256" key="5">
    <source>
        <dbReference type="ARBA" id="ARBA00070406"/>
    </source>
</evidence>
<evidence type="ECO:0000313" key="9">
    <source>
        <dbReference type="EMBL" id="MBB4663241.1"/>
    </source>
</evidence>
<keyword evidence="2" id="KW-0238">DNA-binding</keyword>
<dbReference type="GO" id="GO:0045892">
    <property type="term" value="P:negative regulation of DNA-templated transcription"/>
    <property type="evidence" value="ECO:0007669"/>
    <property type="project" value="TreeGrafter"/>
</dbReference>
<comment type="caution">
    <text evidence="9">The sequence shown here is derived from an EMBL/GenBank/DDBJ whole genome shotgun (WGS) entry which is preliminary data.</text>
</comment>
<dbReference type="GO" id="GO:0003700">
    <property type="term" value="F:DNA-binding transcription factor activity"/>
    <property type="evidence" value="ECO:0007669"/>
    <property type="project" value="TreeGrafter"/>
</dbReference>
<dbReference type="SUPFAM" id="SSF55781">
    <property type="entry name" value="GAF domain-like"/>
    <property type="match status" value="1"/>
</dbReference>
<dbReference type="AlphaFoldDB" id="A0A840IG70"/>
<dbReference type="InterPro" id="IPR050707">
    <property type="entry name" value="HTH_MetabolicPath_Reg"/>
</dbReference>
<dbReference type="InterPro" id="IPR029016">
    <property type="entry name" value="GAF-like_dom_sf"/>
</dbReference>
<dbReference type="Pfam" id="PF09339">
    <property type="entry name" value="HTH_IclR"/>
    <property type="match status" value="1"/>
</dbReference>